<organism evidence="4 5">
    <name type="scientific">Nitratidesulfovibrio vulgaris (strain ATCC 29579 / DSM 644 / CCUG 34227 / NCIMB 8303 / VKM B-1760 / Hildenborough)</name>
    <name type="common">Desulfovibrio vulgaris</name>
    <dbReference type="NCBI Taxonomy" id="882"/>
    <lineage>
        <taxon>Bacteria</taxon>
        <taxon>Pseudomonadati</taxon>
        <taxon>Thermodesulfobacteriota</taxon>
        <taxon>Desulfovibrionia</taxon>
        <taxon>Desulfovibrionales</taxon>
        <taxon>Desulfovibrionaceae</taxon>
        <taxon>Nitratidesulfovibrio</taxon>
    </lineage>
</organism>
<reference evidence="4 5" key="1">
    <citation type="journal article" date="2004" name="Nat. Biotechnol.">
        <title>The genome sequence of the anaerobic, sulfate-reducing bacterium Desulfovibrio vulgaris Hildenborough.</title>
        <authorList>
            <person name="Heidelberg J.F."/>
            <person name="Seshadri R."/>
            <person name="Haveman S.A."/>
            <person name="Hemme C.L."/>
            <person name="Paulsen I.T."/>
            <person name="Kolonay J.F."/>
            <person name="Eisen J.A."/>
            <person name="Ward N."/>
            <person name="Methe B."/>
            <person name="Brinkac L.M."/>
            <person name="Daugherty S.C."/>
            <person name="Deboy R.T."/>
            <person name="Dodson R.J."/>
            <person name="Durkin A.S."/>
            <person name="Madupu R."/>
            <person name="Nelson W.C."/>
            <person name="Sullivan S.A."/>
            <person name="Fouts D."/>
            <person name="Haft D.H."/>
            <person name="Selengut J."/>
            <person name="Peterson J.D."/>
            <person name="Davidsen T.M."/>
            <person name="Zafar N."/>
            <person name="Zhou L."/>
            <person name="Radune D."/>
            <person name="Dimitrov G."/>
            <person name="Hance M."/>
            <person name="Tran K."/>
            <person name="Khouri H."/>
            <person name="Gill J."/>
            <person name="Utterback T.R."/>
            <person name="Feldblyum T.V."/>
            <person name="Wall J.D."/>
            <person name="Voordouw G."/>
            <person name="Fraser C.M."/>
        </authorList>
    </citation>
    <scope>NUCLEOTIDE SEQUENCE [LARGE SCALE GENOMIC DNA]</scope>
    <source>
        <strain evidence="5">ATCC 29579 / DSM 644 / NCIMB 8303 / VKM B-1760 / Hildenborough</strain>
    </source>
</reference>
<protein>
    <submittedName>
        <fullName evidence="4">Tail sheath protein, putative</fullName>
    </submittedName>
</protein>
<dbReference type="InterPro" id="IPR020287">
    <property type="entry name" value="Tail_sheath_C"/>
</dbReference>
<proteinExistence type="inferred from homology"/>
<dbReference type="InterPro" id="IPR007067">
    <property type="entry name" value="Tail_sheath"/>
</dbReference>
<dbReference type="EnsemblBacteria" id="AAS97331">
    <property type="protein sequence ID" value="AAS97331"/>
    <property type="gene ID" value="DVU_2859"/>
</dbReference>
<dbReference type="EMBL" id="AE017285">
    <property type="protein sequence ID" value="AAS97331.1"/>
    <property type="molecule type" value="Genomic_DNA"/>
</dbReference>
<feature type="domain" description="Tail sheath protein C-terminal" evidence="3">
    <location>
        <begin position="373"/>
        <end position="476"/>
    </location>
</feature>
<dbReference type="PIRSF" id="PIRSF007349">
    <property type="entry name" value="Tsp_L"/>
    <property type="match status" value="1"/>
</dbReference>
<dbReference type="KEGG" id="dvu:DVU_2859"/>
<dbReference type="PATRIC" id="fig|882.5.peg.2581"/>
<dbReference type="Pfam" id="PF17482">
    <property type="entry name" value="Phage_sheath_1C"/>
    <property type="match status" value="1"/>
</dbReference>
<dbReference type="HOGENOM" id="CLU_023068_1_1_7"/>
<feature type="domain" description="Tail sheath protein subtilisin-like" evidence="2">
    <location>
        <begin position="208"/>
        <end position="364"/>
    </location>
</feature>
<dbReference type="AlphaFoldDB" id="Q727J6"/>
<evidence type="ECO:0000256" key="1">
    <source>
        <dbReference type="ARBA" id="ARBA00008005"/>
    </source>
</evidence>
<dbReference type="RefSeq" id="WP_010940124.1">
    <property type="nucleotide sequence ID" value="NC_002937.3"/>
</dbReference>
<dbReference type="eggNOG" id="COG4386">
    <property type="taxonomic scope" value="Bacteria"/>
</dbReference>
<evidence type="ECO:0000313" key="5">
    <source>
        <dbReference type="Proteomes" id="UP000002194"/>
    </source>
</evidence>
<evidence type="ECO:0000259" key="2">
    <source>
        <dbReference type="Pfam" id="PF04984"/>
    </source>
</evidence>
<dbReference type="Pfam" id="PF04984">
    <property type="entry name" value="Phage_sheath_1"/>
    <property type="match status" value="1"/>
</dbReference>
<dbReference type="Proteomes" id="UP000002194">
    <property type="component" value="Chromosome"/>
</dbReference>
<keyword evidence="5" id="KW-1185">Reference proteome</keyword>
<sequence length="487" mass="51589">MTIGFNEVPNAMRVPFVYVEIDDSNAVSGPALMPYRTLVCGQKLAAGAQAPLVPVRVTSAQQAVALFGAGSMLAQSCATYLAADPTTEMYAIAVEDAPAGQVATGKVALTGAATEGGTLALYIGGRRILCGVTSGQQAAAVATALAAAINTVPDCPCSASATAGDVTLTSRHKGLAGNGIDVRLNYNGESTPAGLMVAITALAGGTASPDVAPLIAALGDAHWNVLVWPWTDAASLTAIERELMDRWGALRMIEGVAISAATGTHAELGTLGDGRNSQHLTVMHCHGVPTPAWEVAASTAAVAAYYGNIDPARPFQTLELKGVLPPAQKDRFTQRENNLLLFDGISTFYVDAGGAVRVQRLITTYKTSPNGAEDPSYLDLNTVLTLGYLRYDFRNYILRKYPRHKLADDNARFGAGQPVITPKVGKAEAIARARMWEEMGLVENVDVFAQQVICERNQRDRNRLDWMLPPDLVNQFCVGGVKLSFIL</sequence>
<evidence type="ECO:0000313" key="4">
    <source>
        <dbReference type="EMBL" id="AAS97331.1"/>
    </source>
</evidence>
<name>Q727J6_NITV2</name>
<dbReference type="OrthoDB" id="5442644at2"/>
<comment type="similarity">
    <text evidence="1">Belongs to the myoviridae tail sheath protein family.</text>
</comment>
<dbReference type="PhylomeDB" id="Q727J6"/>
<dbReference type="PaxDb" id="882-DVU_2859"/>
<dbReference type="STRING" id="882.DVU_2859"/>
<dbReference type="InterPro" id="IPR035089">
    <property type="entry name" value="Phage_sheath_subtilisin"/>
</dbReference>
<gene>
    <name evidence="4" type="ordered locus">DVU_2859</name>
</gene>
<accession>Q727J6</accession>
<evidence type="ECO:0000259" key="3">
    <source>
        <dbReference type="Pfam" id="PF17482"/>
    </source>
</evidence>